<feature type="transmembrane region" description="Helical" evidence="1">
    <location>
        <begin position="14"/>
        <end position="32"/>
    </location>
</feature>
<dbReference type="EMBL" id="AZRN01000012">
    <property type="protein sequence ID" value="PNS00267.1"/>
    <property type="molecule type" value="Genomic_DNA"/>
</dbReference>
<evidence type="ECO:0000313" key="2">
    <source>
        <dbReference type="EMBL" id="PNS00267.1"/>
    </source>
</evidence>
<accession>A0A2K1PC52</accession>
<organism evidence="2 3">
    <name type="scientific">Petrotoga mexicana DSM 14811</name>
    <dbReference type="NCBI Taxonomy" id="1122954"/>
    <lineage>
        <taxon>Bacteria</taxon>
        <taxon>Thermotogati</taxon>
        <taxon>Thermotogota</taxon>
        <taxon>Thermotogae</taxon>
        <taxon>Petrotogales</taxon>
        <taxon>Petrotogaceae</taxon>
        <taxon>Petrotoga</taxon>
    </lineage>
</organism>
<keyword evidence="1" id="KW-0812">Transmembrane</keyword>
<evidence type="ECO:0000313" key="3">
    <source>
        <dbReference type="Proteomes" id="UP000236604"/>
    </source>
</evidence>
<dbReference type="Proteomes" id="UP000236604">
    <property type="component" value="Unassembled WGS sequence"/>
</dbReference>
<proteinExistence type="predicted"/>
<protein>
    <submittedName>
        <fullName evidence="2">Uncharacterized protein</fullName>
    </submittedName>
</protein>
<dbReference type="AlphaFoldDB" id="A0A2K1PC52"/>
<sequence length="48" mass="5415">MLTEATFVDVKNEIIVLIIMSLLAIPLGLLLFRFGFNKARETGSLIEY</sequence>
<reference evidence="2 3" key="1">
    <citation type="submission" date="2013-12" db="EMBL/GenBank/DDBJ databases">
        <title>Comparative genomics of Petrotoga isolates.</title>
        <authorList>
            <person name="Nesbo C.L."/>
            <person name="Charchuk R."/>
            <person name="Chow K."/>
        </authorList>
    </citation>
    <scope>NUCLEOTIDE SEQUENCE [LARGE SCALE GENOMIC DNA]</scope>
    <source>
        <strain evidence="2 3">DSM 14811</strain>
    </source>
</reference>
<keyword evidence="3" id="KW-1185">Reference proteome</keyword>
<comment type="caution">
    <text evidence="2">The sequence shown here is derived from an EMBL/GenBank/DDBJ whole genome shotgun (WGS) entry which is preliminary data.</text>
</comment>
<keyword evidence="1" id="KW-1133">Transmembrane helix</keyword>
<gene>
    <name evidence="2" type="ORF">X927_04230</name>
</gene>
<name>A0A2K1PC52_9BACT</name>
<keyword evidence="1" id="KW-0472">Membrane</keyword>
<evidence type="ECO:0000256" key="1">
    <source>
        <dbReference type="SAM" id="Phobius"/>
    </source>
</evidence>